<accession>A0A2N4UW36</accession>
<keyword evidence="3" id="KW-1185">Reference proteome</keyword>
<feature type="transmembrane region" description="Helical" evidence="1">
    <location>
        <begin position="90"/>
        <end position="110"/>
    </location>
</feature>
<keyword evidence="1" id="KW-0472">Membrane</keyword>
<reference evidence="2 3" key="1">
    <citation type="journal article" date="2018" name="Syst. Appl. Microbiol.">
        <title>Photobacterium carnosum sp. nov., isolated from spoiled modified atmosphere packaged poultry meat.</title>
        <authorList>
            <person name="Hilgarth M."/>
            <person name="Fuertes S."/>
            <person name="Ehrmann M."/>
            <person name="Vogel R.F."/>
        </authorList>
    </citation>
    <scope>NUCLEOTIDE SEQUENCE [LARGE SCALE GENOMIC DNA]</scope>
    <source>
        <strain evidence="2 3">TMW 2.2021</strain>
    </source>
</reference>
<feature type="transmembrane region" description="Helical" evidence="1">
    <location>
        <begin position="39"/>
        <end position="55"/>
    </location>
</feature>
<name>A0A2N4UW36_9GAMM</name>
<keyword evidence="1" id="KW-0812">Transmembrane</keyword>
<feature type="transmembrane region" description="Helical" evidence="1">
    <location>
        <begin position="60"/>
        <end position="78"/>
    </location>
</feature>
<comment type="caution">
    <text evidence="2">The sequence shown here is derived from an EMBL/GenBank/DDBJ whole genome shotgun (WGS) entry which is preliminary data.</text>
</comment>
<protein>
    <submittedName>
        <fullName evidence="2">Uncharacterized protein</fullName>
    </submittedName>
</protein>
<dbReference type="AlphaFoldDB" id="A0A2N4UW36"/>
<evidence type="ECO:0000313" key="3">
    <source>
        <dbReference type="Proteomes" id="UP000234420"/>
    </source>
</evidence>
<sequence>MNFLEKIKAYYIYLAAYLLSVFLTGRLTDLLFFKYGSSYLFIILAVIPIGVNFTIAKENILAAIPASLCCVFVCAYSFDHGDYNHYSLYVDYIGLSSCALVAFLFMRLIYKKGRKFGFFRRKISE</sequence>
<feature type="transmembrane region" description="Helical" evidence="1">
    <location>
        <begin position="12"/>
        <end position="33"/>
    </location>
</feature>
<keyword evidence="1" id="KW-1133">Transmembrane helix</keyword>
<dbReference type="Proteomes" id="UP000234420">
    <property type="component" value="Unassembled WGS sequence"/>
</dbReference>
<gene>
    <name evidence="2" type="ORF">CIK00_02900</name>
</gene>
<organism evidence="2 3">
    <name type="scientific">Photobacterium carnosum</name>
    <dbReference type="NCBI Taxonomy" id="2023717"/>
    <lineage>
        <taxon>Bacteria</taxon>
        <taxon>Pseudomonadati</taxon>
        <taxon>Pseudomonadota</taxon>
        <taxon>Gammaproteobacteria</taxon>
        <taxon>Vibrionales</taxon>
        <taxon>Vibrionaceae</taxon>
        <taxon>Photobacterium</taxon>
    </lineage>
</organism>
<proteinExistence type="predicted"/>
<evidence type="ECO:0000313" key="2">
    <source>
        <dbReference type="EMBL" id="PLC59230.1"/>
    </source>
</evidence>
<dbReference type="EMBL" id="NPIB01000002">
    <property type="protein sequence ID" value="PLC59230.1"/>
    <property type="molecule type" value="Genomic_DNA"/>
</dbReference>
<evidence type="ECO:0000256" key="1">
    <source>
        <dbReference type="SAM" id="Phobius"/>
    </source>
</evidence>